<accession>A0ABS8PME6</accession>
<feature type="signal peptide" evidence="1">
    <location>
        <begin position="1"/>
        <end position="25"/>
    </location>
</feature>
<protein>
    <recommendedName>
        <fullName evidence="4">Pili assembly chaperone N-terminal domain-containing protein</fullName>
    </recommendedName>
</protein>
<comment type="caution">
    <text evidence="2">The sequence shown here is derived from an EMBL/GenBank/DDBJ whole genome shotgun (WGS) entry which is preliminary data.</text>
</comment>
<keyword evidence="1" id="KW-0732">Signal</keyword>
<feature type="chain" id="PRO_5045605331" description="Pili assembly chaperone N-terminal domain-containing protein" evidence="1">
    <location>
        <begin position="26"/>
        <end position="273"/>
    </location>
</feature>
<dbReference type="InterPro" id="IPR013783">
    <property type="entry name" value="Ig-like_fold"/>
</dbReference>
<reference evidence="2 3" key="1">
    <citation type="submission" date="2021-11" db="EMBL/GenBank/DDBJ databases">
        <title>Genomic of Niabella pedocola.</title>
        <authorList>
            <person name="Wu T."/>
        </authorList>
    </citation>
    <scope>NUCLEOTIDE SEQUENCE [LARGE SCALE GENOMIC DNA]</scope>
    <source>
        <strain evidence="2 3">JCM 31011</strain>
    </source>
</reference>
<keyword evidence="3" id="KW-1185">Reference proteome</keyword>
<dbReference type="Proteomes" id="UP001199816">
    <property type="component" value="Unassembled WGS sequence"/>
</dbReference>
<gene>
    <name evidence="2" type="ORF">LQ567_01495</name>
</gene>
<dbReference type="RefSeq" id="WP_231002324.1">
    <property type="nucleotide sequence ID" value="NZ_JAJNEC010000003.1"/>
</dbReference>
<evidence type="ECO:0008006" key="4">
    <source>
        <dbReference type="Google" id="ProtNLM"/>
    </source>
</evidence>
<sequence length="273" mass="29694">MGIHYYAGYIAKSLLVLLCFNRAGAQSVAVIPSRIFFNSTAGQVATERIKVSNTDSGMIVLNAILKDWYRDSLGNKIYSDPGSLPASNASWMRIDPKQLILQPGESKEVAVSVQVPKDAKPVTNSMLFLTQVNERKPIKGIDRSGRKVDILIKVEIGIQLYNTLPEVSKKNLEFIALQDRGPVTDSTRCMAATIQNTGAVATDATLRFELTKKNSGASIKLPPRIISMLPGSSQVVFITIPAHLQQGAYQATVILDGGEGTDLKVAQKEISYD</sequence>
<evidence type="ECO:0000256" key="1">
    <source>
        <dbReference type="SAM" id="SignalP"/>
    </source>
</evidence>
<dbReference type="EMBL" id="JAJNEC010000003">
    <property type="protein sequence ID" value="MCD2421418.1"/>
    <property type="molecule type" value="Genomic_DNA"/>
</dbReference>
<name>A0ABS8PME6_9BACT</name>
<proteinExistence type="predicted"/>
<evidence type="ECO:0000313" key="2">
    <source>
        <dbReference type="EMBL" id="MCD2421418.1"/>
    </source>
</evidence>
<organism evidence="2 3">
    <name type="scientific">Niabella pedocola</name>
    <dbReference type="NCBI Taxonomy" id="1752077"/>
    <lineage>
        <taxon>Bacteria</taxon>
        <taxon>Pseudomonadati</taxon>
        <taxon>Bacteroidota</taxon>
        <taxon>Chitinophagia</taxon>
        <taxon>Chitinophagales</taxon>
        <taxon>Chitinophagaceae</taxon>
        <taxon>Niabella</taxon>
    </lineage>
</organism>
<dbReference type="Gene3D" id="2.60.40.10">
    <property type="entry name" value="Immunoglobulins"/>
    <property type="match status" value="1"/>
</dbReference>
<evidence type="ECO:0000313" key="3">
    <source>
        <dbReference type="Proteomes" id="UP001199816"/>
    </source>
</evidence>